<dbReference type="AlphaFoldDB" id="A0A2L0WT49"/>
<comment type="subcellular location">
    <subcellularLocation>
        <location evidence="1">Membrane</location>
        <topology evidence="1">Multi-pass membrane protein</topology>
    </subcellularLocation>
</comment>
<proteinExistence type="inferred from homology"/>
<feature type="transmembrane region" description="Helical" evidence="6">
    <location>
        <begin position="73"/>
        <end position="94"/>
    </location>
</feature>
<feature type="transmembrane region" description="Helical" evidence="6">
    <location>
        <begin position="100"/>
        <end position="122"/>
    </location>
</feature>
<sequence length="124" mass="13707">MKKILSNPALKYVMVGLLNTAITAVVIFLLMSAGVGVYLSNAMGYVVGILFSFVVNSLFTFSIALTGKRFIKFLASCAMCWVANIITVKMFLLIFPDLIYISQLCGMIVYTIAGFLINKLWVMK</sequence>
<keyword evidence="4 6" id="KW-1133">Transmembrane helix</keyword>
<feature type="domain" description="GtrA/DPMS transmembrane" evidence="7">
    <location>
        <begin position="11"/>
        <end position="122"/>
    </location>
</feature>
<evidence type="ECO:0000256" key="6">
    <source>
        <dbReference type="SAM" id="Phobius"/>
    </source>
</evidence>
<evidence type="ECO:0000313" key="9">
    <source>
        <dbReference type="EMBL" id="AVA30557.1"/>
    </source>
</evidence>
<evidence type="ECO:0000313" key="8">
    <source>
        <dbReference type="EMBL" id="AVA30553.1"/>
    </source>
</evidence>
<feature type="transmembrane region" description="Helical" evidence="6">
    <location>
        <begin position="45"/>
        <end position="66"/>
    </location>
</feature>
<protein>
    <submittedName>
        <fullName evidence="8">GmlA</fullName>
    </submittedName>
</protein>
<dbReference type="EMBL" id="MG458671">
    <property type="protein sequence ID" value="AVA30557.1"/>
    <property type="molecule type" value="Genomic_DNA"/>
</dbReference>
<organism evidence="8">
    <name type="scientific">Klebsiella pneumoniae</name>
    <dbReference type="NCBI Taxonomy" id="573"/>
    <lineage>
        <taxon>Bacteria</taxon>
        <taxon>Pseudomonadati</taxon>
        <taxon>Pseudomonadota</taxon>
        <taxon>Gammaproteobacteria</taxon>
        <taxon>Enterobacterales</taxon>
        <taxon>Enterobacteriaceae</taxon>
        <taxon>Klebsiella/Raoultella group</taxon>
        <taxon>Klebsiella</taxon>
        <taxon>Klebsiella pneumoniae complex</taxon>
    </lineage>
</organism>
<evidence type="ECO:0000256" key="2">
    <source>
        <dbReference type="ARBA" id="ARBA00009399"/>
    </source>
</evidence>
<dbReference type="GO" id="GO:0000271">
    <property type="term" value="P:polysaccharide biosynthetic process"/>
    <property type="evidence" value="ECO:0007669"/>
    <property type="project" value="InterPro"/>
</dbReference>
<reference evidence="8" key="1">
    <citation type="submission" date="2017-10" db="EMBL/GenBank/DDBJ databases">
        <title>Molecular basis for structural diversity in serogroup O2-antigen polysaccharides in Klebsiella pneumoniae.</title>
        <authorList>
            <person name="Clarke B.R."/>
            <person name="Ovchinnikova O.G."/>
            <person name="Kelly S.D."/>
            <person name="Williamson M.L."/>
            <person name="Butler J.E."/>
            <person name="Liu B."/>
            <person name="Wang L."/>
            <person name="Gou X."/>
            <person name="Follador R."/>
            <person name="Lowary T.L."/>
            <person name="Whitfield C."/>
        </authorList>
    </citation>
    <scope>NUCLEOTIDE SEQUENCE</scope>
    <source>
        <strain evidence="9">CWK52</strain>
        <strain evidence="8">CWK53</strain>
    </source>
</reference>
<name>A0A2L0WT49_KLEPN</name>
<evidence type="ECO:0000259" key="7">
    <source>
        <dbReference type="Pfam" id="PF04138"/>
    </source>
</evidence>
<gene>
    <name evidence="8" type="primary">gmlA</name>
</gene>
<dbReference type="EMBL" id="MG458670">
    <property type="protein sequence ID" value="AVA30553.1"/>
    <property type="molecule type" value="Genomic_DNA"/>
</dbReference>
<evidence type="ECO:0000256" key="4">
    <source>
        <dbReference type="ARBA" id="ARBA00022989"/>
    </source>
</evidence>
<evidence type="ECO:0000256" key="5">
    <source>
        <dbReference type="ARBA" id="ARBA00023136"/>
    </source>
</evidence>
<feature type="transmembrane region" description="Helical" evidence="6">
    <location>
        <begin position="12"/>
        <end position="39"/>
    </location>
</feature>
<dbReference type="InterPro" id="IPR007267">
    <property type="entry name" value="GtrA_DPMS_TM"/>
</dbReference>
<dbReference type="PANTHER" id="PTHR38459:SF1">
    <property type="entry name" value="PROPHAGE BACTOPRENOL-LINKED GLUCOSE TRANSLOCASE HOMOLOG"/>
    <property type="match status" value="1"/>
</dbReference>
<dbReference type="GO" id="GO:0005886">
    <property type="term" value="C:plasma membrane"/>
    <property type="evidence" value="ECO:0007669"/>
    <property type="project" value="TreeGrafter"/>
</dbReference>
<dbReference type="InterPro" id="IPR051401">
    <property type="entry name" value="GtrA_CellWall_Glycosyl"/>
</dbReference>
<accession>A0A2L0WT49</accession>
<dbReference type="Pfam" id="PF04138">
    <property type="entry name" value="GtrA_DPMS_TM"/>
    <property type="match status" value="1"/>
</dbReference>
<evidence type="ECO:0000256" key="1">
    <source>
        <dbReference type="ARBA" id="ARBA00004141"/>
    </source>
</evidence>
<comment type="similarity">
    <text evidence="2">Belongs to the GtrA family.</text>
</comment>
<dbReference type="PANTHER" id="PTHR38459">
    <property type="entry name" value="PROPHAGE BACTOPRENOL-LINKED GLUCOSE TRANSLOCASE HOMOLOG"/>
    <property type="match status" value="1"/>
</dbReference>
<keyword evidence="3 6" id="KW-0812">Transmembrane</keyword>
<evidence type="ECO:0000256" key="3">
    <source>
        <dbReference type="ARBA" id="ARBA00022692"/>
    </source>
</evidence>
<keyword evidence="5 6" id="KW-0472">Membrane</keyword>